<evidence type="ECO:0000259" key="6">
    <source>
        <dbReference type="Pfam" id="PF01494"/>
    </source>
</evidence>
<protein>
    <recommendedName>
        <fullName evidence="6">FAD-binding domain-containing protein</fullName>
    </recommendedName>
</protein>
<keyword evidence="5" id="KW-0503">Monooxygenase</keyword>
<dbReference type="AlphaFoldDB" id="A0A397G7H7"/>
<dbReference type="InterPro" id="IPR036188">
    <property type="entry name" value="FAD/NAD-bd_sf"/>
</dbReference>
<comment type="caution">
    <text evidence="7">The sequence shown here is derived from an EMBL/GenBank/DDBJ whole genome shotgun (WGS) entry which is preliminary data.</text>
</comment>
<comment type="similarity">
    <text evidence="1">Belongs to the paxM FAD-dependent monooxygenase family.</text>
</comment>
<dbReference type="PANTHER" id="PTHR13789">
    <property type="entry name" value="MONOOXYGENASE"/>
    <property type="match status" value="1"/>
</dbReference>
<dbReference type="STRING" id="41047.A0A397G7H7"/>
<dbReference type="EMBL" id="NKHU02000284">
    <property type="protein sequence ID" value="RHZ45548.1"/>
    <property type="molecule type" value="Genomic_DNA"/>
</dbReference>
<keyword evidence="4" id="KW-0560">Oxidoreductase</keyword>
<dbReference type="RefSeq" id="XP_026610754.1">
    <property type="nucleotide sequence ID" value="XM_026757729.1"/>
</dbReference>
<keyword evidence="8" id="KW-1185">Reference proteome</keyword>
<dbReference type="GO" id="GO:0004497">
    <property type="term" value="F:monooxygenase activity"/>
    <property type="evidence" value="ECO:0007669"/>
    <property type="project" value="UniProtKB-KW"/>
</dbReference>
<dbReference type="VEuPathDB" id="FungiDB:CDV56_104110"/>
<gene>
    <name evidence="7" type="ORF">CDV56_104110</name>
</gene>
<dbReference type="InterPro" id="IPR002938">
    <property type="entry name" value="FAD-bd"/>
</dbReference>
<feature type="domain" description="FAD-binding" evidence="6">
    <location>
        <begin position="6"/>
        <end position="372"/>
    </location>
</feature>
<dbReference type="GeneID" id="38126084"/>
<evidence type="ECO:0000256" key="2">
    <source>
        <dbReference type="ARBA" id="ARBA00022630"/>
    </source>
</evidence>
<keyword evidence="3" id="KW-0274">FAD</keyword>
<dbReference type="PRINTS" id="PR00420">
    <property type="entry name" value="RNGMNOXGNASE"/>
</dbReference>
<dbReference type="Proteomes" id="UP000215305">
    <property type="component" value="Unassembled WGS sequence"/>
</dbReference>
<sequence>MPPQRILIVGAGIAGIASALAISKELTPFVPDLKITVFERHDILSTSGGAINLTPVAQRHLDQLGVLAELDRLGVEGGADVDAIQFFSCRSGRSLGSIDFTHDQGQGYNGYKGRRVMRIILSVAMLAVVERTRNIEIVFGKKLAKGEETGDEAILYFQDGTTAAGDLVLGCDGVHSATRTQWVAPESPSEYTGISFLQGVVDAKTLKSRVHFRSTSMNISRHGTLLASYCDREHEEIFLAAIVQFAEELLPRYRIEAGQDWRKQHAIRKALQEEMQDRFGKSGIPCIREMINTPAEWMLYPVYQVRPGGRWHTQRAILLGDAAHAMPPRDESAAYALDDAIVFSRILARYRDEPLTEAFKAYEDLRRETVNEAFKSSRRMWEKHKDMGLLEGRLREWTLPFYIRNSKEAREAAWEFDATKISIPMPVEEQDSLYSFEKDYHL</sequence>
<dbReference type="OrthoDB" id="16820at2759"/>
<dbReference type="GO" id="GO:0071949">
    <property type="term" value="F:FAD binding"/>
    <property type="evidence" value="ECO:0007669"/>
    <property type="project" value="InterPro"/>
</dbReference>
<proteinExistence type="inferred from homology"/>
<keyword evidence="2" id="KW-0285">Flavoprotein</keyword>
<evidence type="ECO:0000256" key="4">
    <source>
        <dbReference type="ARBA" id="ARBA00023002"/>
    </source>
</evidence>
<dbReference type="SUPFAM" id="SSF51905">
    <property type="entry name" value="FAD/NAD(P)-binding domain"/>
    <property type="match status" value="1"/>
</dbReference>
<evidence type="ECO:0000256" key="1">
    <source>
        <dbReference type="ARBA" id="ARBA00007992"/>
    </source>
</evidence>
<evidence type="ECO:0000256" key="3">
    <source>
        <dbReference type="ARBA" id="ARBA00022827"/>
    </source>
</evidence>
<dbReference type="InterPro" id="IPR050493">
    <property type="entry name" value="FAD-dep_Monooxygenase_BioMet"/>
</dbReference>
<organism evidence="7 8">
    <name type="scientific">Aspergillus thermomutatus</name>
    <name type="common">Neosartorya pseudofischeri</name>
    <dbReference type="NCBI Taxonomy" id="41047"/>
    <lineage>
        <taxon>Eukaryota</taxon>
        <taxon>Fungi</taxon>
        <taxon>Dikarya</taxon>
        <taxon>Ascomycota</taxon>
        <taxon>Pezizomycotina</taxon>
        <taxon>Eurotiomycetes</taxon>
        <taxon>Eurotiomycetidae</taxon>
        <taxon>Eurotiales</taxon>
        <taxon>Aspergillaceae</taxon>
        <taxon>Aspergillus</taxon>
        <taxon>Aspergillus subgen. Fumigati</taxon>
    </lineage>
</organism>
<evidence type="ECO:0000313" key="7">
    <source>
        <dbReference type="EMBL" id="RHZ45548.1"/>
    </source>
</evidence>
<evidence type="ECO:0000313" key="8">
    <source>
        <dbReference type="Proteomes" id="UP000215305"/>
    </source>
</evidence>
<dbReference type="PANTHER" id="PTHR13789:SF309">
    <property type="entry name" value="PUTATIVE (AFU_ORTHOLOGUE AFUA_6G14510)-RELATED"/>
    <property type="match status" value="1"/>
</dbReference>
<accession>A0A397G7H7</accession>
<dbReference type="Pfam" id="PF01494">
    <property type="entry name" value="FAD_binding_3"/>
    <property type="match status" value="1"/>
</dbReference>
<evidence type="ECO:0000256" key="5">
    <source>
        <dbReference type="ARBA" id="ARBA00023033"/>
    </source>
</evidence>
<reference evidence="7" key="1">
    <citation type="submission" date="2018-08" db="EMBL/GenBank/DDBJ databases">
        <title>Draft genome sequence of azole-resistant Aspergillus thermomutatus (Neosartorya pseudofischeri) strain HMR AF 39, isolated from a human nasal aspirate.</title>
        <authorList>
            <person name="Parent-Michaud M."/>
            <person name="Dufresne P.J."/>
            <person name="Fournier E."/>
            <person name="Martineau C."/>
            <person name="Moreira S."/>
            <person name="Perkins V."/>
            <person name="De Repentigny L."/>
            <person name="Dufresne S.F."/>
        </authorList>
    </citation>
    <scope>NUCLEOTIDE SEQUENCE [LARGE SCALE GENOMIC DNA]</scope>
    <source>
        <strain evidence="7">HMR AF 39</strain>
    </source>
</reference>
<name>A0A397G7H7_ASPTH</name>
<dbReference type="Gene3D" id="3.50.50.60">
    <property type="entry name" value="FAD/NAD(P)-binding domain"/>
    <property type="match status" value="1"/>
</dbReference>